<accession>A0A1X1CV55</accession>
<organism evidence="1 2">
    <name type="scientific">Pantoea wallisii</name>
    <dbReference type="NCBI Taxonomy" id="1076551"/>
    <lineage>
        <taxon>Bacteria</taxon>
        <taxon>Pseudomonadati</taxon>
        <taxon>Pseudomonadota</taxon>
        <taxon>Gammaproteobacteria</taxon>
        <taxon>Enterobacterales</taxon>
        <taxon>Erwiniaceae</taxon>
        <taxon>Pantoea</taxon>
    </lineage>
</organism>
<comment type="caution">
    <text evidence="1">The sequence shown here is derived from an EMBL/GenBank/DDBJ whole genome shotgun (WGS) entry which is preliminary data.</text>
</comment>
<name>A0A1X1CV55_9GAMM</name>
<dbReference type="OrthoDB" id="9812708at2"/>
<dbReference type="AlphaFoldDB" id="A0A1X1CV55"/>
<dbReference type="EMBL" id="MLFS01000096">
    <property type="protein sequence ID" value="ORM68240.1"/>
    <property type="molecule type" value="Genomic_DNA"/>
</dbReference>
<keyword evidence="2" id="KW-1185">Reference proteome</keyword>
<dbReference type="InterPro" id="IPR036770">
    <property type="entry name" value="Ankyrin_rpt-contain_sf"/>
</dbReference>
<evidence type="ECO:0000313" key="1">
    <source>
        <dbReference type="EMBL" id="ORM68240.1"/>
    </source>
</evidence>
<dbReference type="Proteomes" id="UP000193104">
    <property type="component" value="Unassembled WGS sequence"/>
</dbReference>
<dbReference type="Gene3D" id="1.25.40.20">
    <property type="entry name" value="Ankyrin repeat-containing domain"/>
    <property type="match status" value="1"/>
</dbReference>
<protein>
    <submittedName>
        <fullName evidence="1">Uncharacterized protein</fullName>
    </submittedName>
</protein>
<reference evidence="1 2" key="1">
    <citation type="journal article" date="2017" name="Antonie Van Leeuwenhoek">
        <title>Phylogenomic resolution of the bacterial genus Pantoea and its relationship with Erwinia and Tatumella.</title>
        <authorList>
            <person name="Palmer M."/>
            <person name="Steenkamp E.T."/>
            <person name="Coetzee M.P."/>
            <person name="Chan W.Y."/>
            <person name="van Zyl E."/>
            <person name="De Maayer P."/>
            <person name="Coutinho T.A."/>
            <person name="Blom J."/>
            <person name="Smits T.H."/>
            <person name="Duffy B."/>
            <person name="Venter S.N."/>
        </authorList>
    </citation>
    <scope>NUCLEOTIDE SEQUENCE [LARGE SCALE GENOMIC DNA]</scope>
    <source>
        <strain evidence="1 2">LMG 26277</strain>
    </source>
</reference>
<dbReference type="SMART" id="SM00248">
    <property type="entry name" value="ANK"/>
    <property type="match status" value="3"/>
</dbReference>
<dbReference type="Pfam" id="PF12796">
    <property type="entry name" value="Ank_2"/>
    <property type="match status" value="1"/>
</dbReference>
<sequence length="224" mass="24726">MKNQPAENFFSGTQLSLAQEIERGNEPEVKSLAMKTDLNKPGKQDMTLLFFALQNSYDKDRRKLVIVSDLVRAGANPLQKIPDMGSAAEASAKSDDPVFIAALIDGGMSPNAEVEDTPIIFGAASEHSLKVMSYLVKMGADVNKKDSLGQTVLIECLSGFQLDNVIWLLEHGADPRVTTDNGWGFNNMLAKIIERQSNGRNTEKLQKIRNLAIKKDMEWPPADY</sequence>
<dbReference type="STRING" id="1076551.HA48_20775"/>
<dbReference type="InterPro" id="IPR002110">
    <property type="entry name" value="Ankyrin_rpt"/>
</dbReference>
<proteinExistence type="predicted"/>
<gene>
    <name evidence="1" type="ORF">HA48_20775</name>
</gene>
<evidence type="ECO:0000313" key="2">
    <source>
        <dbReference type="Proteomes" id="UP000193104"/>
    </source>
</evidence>
<dbReference type="SUPFAM" id="SSF48403">
    <property type="entry name" value="Ankyrin repeat"/>
    <property type="match status" value="1"/>
</dbReference>